<feature type="transmembrane region" description="Helical" evidence="9">
    <location>
        <begin position="176"/>
        <end position="195"/>
    </location>
</feature>
<feature type="transmembrane region" description="Helical" evidence="9">
    <location>
        <begin position="118"/>
        <end position="139"/>
    </location>
</feature>
<accession>A0AAV9P3G2</accession>
<dbReference type="InterPro" id="IPR027417">
    <property type="entry name" value="P-loop_NTPase"/>
</dbReference>
<evidence type="ECO:0000313" key="13">
    <source>
        <dbReference type="Proteomes" id="UP001337655"/>
    </source>
</evidence>
<comment type="subcellular location">
    <subcellularLocation>
        <location evidence="1">Membrane</location>
        <topology evidence="1">Multi-pass membrane protein</topology>
    </subcellularLocation>
</comment>
<keyword evidence="6" id="KW-0067">ATP-binding</keyword>
<feature type="domain" description="ABC transporter" evidence="10">
    <location>
        <begin position="655"/>
        <end position="879"/>
    </location>
</feature>
<keyword evidence="13" id="KW-1185">Reference proteome</keyword>
<dbReference type="PROSITE" id="PS50893">
    <property type="entry name" value="ABC_TRANSPORTER_2"/>
    <property type="match status" value="2"/>
</dbReference>
<keyword evidence="8 9" id="KW-0472">Membrane</keyword>
<feature type="transmembrane region" description="Helical" evidence="9">
    <location>
        <begin position="1091"/>
        <end position="1110"/>
    </location>
</feature>
<dbReference type="InterPro" id="IPR011527">
    <property type="entry name" value="ABC1_TM_dom"/>
</dbReference>
<dbReference type="GO" id="GO:0016887">
    <property type="term" value="F:ATP hydrolysis activity"/>
    <property type="evidence" value="ECO:0007669"/>
    <property type="project" value="InterPro"/>
</dbReference>
<dbReference type="InterPro" id="IPR050173">
    <property type="entry name" value="ABC_transporter_C-like"/>
</dbReference>
<keyword evidence="2" id="KW-0813">Transport</keyword>
<dbReference type="GeneID" id="89930083"/>
<feature type="domain" description="ABC transmembrane type-1" evidence="11">
    <location>
        <begin position="291"/>
        <end position="625"/>
    </location>
</feature>
<dbReference type="EMBL" id="JAVRRT010000015">
    <property type="protein sequence ID" value="KAK5165828.1"/>
    <property type="molecule type" value="Genomic_DNA"/>
</dbReference>
<feature type="transmembrane region" description="Helical" evidence="9">
    <location>
        <begin position="331"/>
        <end position="352"/>
    </location>
</feature>
<dbReference type="InterPro" id="IPR017871">
    <property type="entry name" value="ABC_transporter-like_CS"/>
</dbReference>
<dbReference type="InterPro" id="IPR036640">
    <property type="entry name" value="ABC1_TM_sf"/>
</dbReference>
<sequence length="1503" mass="168690">MQQVLAGEDFYGPANATNSQNVCFSGVWNEREARFEHCFVPVVACIPAIFAVFLLLVQSILLLIRWRPRWTIPFVQEPYENAAEGDVVSRRRSMFTAALALVSIVGVVLQLPEVVRNRGALMSIIPVVPWTVASAMALVHRPRTTPFSILAILILQGIVDVIRLRDIDVEFERTMAGNLIIPTIALTVLGISIILSMPLRDPHLCTFDISQLMTQPTSALRSPEDKLTLWQFMTVSWMTRLIQLGYKRQLEDEDVWQLAYEFHHQRLHENFRLLKGTVVQRLVKANVIDLLILTALGLVELVMQFSGPLLLQQLLKSMESLGAPKQAALTYAGLMFAVRFIAAQSGVFSLWYGRRCYERSRGEMITMLFEKTLNRKMGFAQQPNTSEDKTNGHGNGHSMNGDAPYKQKASIWQQTWSRITSVFKRRQEDSPRKEPASMGKILNLMRNDVYEVAQRFWEFQGLVQKPLSAIFSIGLVVHLLGWPSLIAVLAVILAQCLNVLLAKVMIYYEKKRRLATDSKLQVTSQWIEAIRHLRWYGWQDAWLAQIMDARQRELDLRIITSIWNLAIAFFNTLALDLTPVIAFFAYTVIAGKPLRVDIAFPAMQLFQMMTSSLKDLPQLIIVLINAWVAVGRIEEYMAEPDREERETEPAVDEGVTIDRAVFAWPGSGRPVLNLSLSFSKGLTVVCGEVASGKSALLQAILGELDLLHGSLLRPPEPIAYCAQTPWLQSMSIRENILFGEPYDEVRYLQTINCCALVPDLREFKAGDLSLIGENGVGLSGGQKARVALARAIYSRAMIVLLDDPFASLDQQTAEHIVQHCFVYNSILKDRTVVLVTHRTDIVSRLATQVIRMDNGNSTILDEEELSKDAHASLTRFKSEQSAPQEQLEKRDTDAVPDKFIEDEHRAHGGVRASVYWEYVKAGRLLWWGVLIPVLAFYRLVTIAESWFLKSWGEAYDQKPQSMFLTQSLDVEGIKVPYVDDLPSPDVNIKPWLLGFFVLALAESLIYISSQGIMIVIVYTAGKNMFAAIMQKVAGATFRFFDVTPVGRLMNRMTSDIGVIDGNISQQFQSVAWLGISWISSIIVIGSVTPTFLVFAIMLTVAFVLIFLRFIPTSQSLRRLEMVSLTPLMSNFGTLLNGLTTVRAFRVQRQFQDRVIRVVDTFQKMDHFYWSLQAWLMYRYDVLSAFSTLLLTMLALYTNVSAGLTAFVLIAANKLVTSTHYLCRQYGSLQMEFVSVERVVELLHLQQEPKGPIDPPAWWPRPSGDVVFESVTIRYAPHLPPALDRLSLKLPGGRRTVILGRTGSGKSTLALSLLASINPESGRIIVDGMNLAEVNKHVLRTKITFLAQEAVLFPGTMLKNLDPLDEYPTSEVDSVLQKVCKNQGFTLNTHIEAGGHNLSQGQRQLVGLARAVLRRSAIVILDEATASIDYETAVQIQQILRDELQESTVITIAHRPEAMRHADYGVAIGNGRLLQEGDAESMLEAHRLGALDARAHGAEEEEGS</sequence>
<evidence type="ECO:0000256" key="6">
    <source>
        <dbReference type="ARBA" id="ARBA00022840"/>
    </source>
</evidence>
<evidence type="ECO:0000256" key="4">
    <source>
        <dbReference type="ARBA" id="ARBA00022737"/>
    </source>
</evidence>
<evidence type="ECO:0000256" key="2">
    <source>
        <dbReference type="ARBA" id="ARBA00022448"/>
    </source>
</evidence>
<feature type="transmembrane region" description="Helical" evidence="9">
    <location>
        <begin position="1181"/>
        <end position="1211"/>
    </location>
</feature>
<feature type="transmembrane region" description="Helical" evidence="9">
    <location>
        <begin position="486"/>
        <end position="508"/>
    </location>
</feature>
<evidence type="ECO:0000313" key="12">
    <source>
        <dbReference type="EMBL" id="KAK5165828.1"/>
    </source>
</evidence>
<dbReference type="Gene3D" id="3.40.50.300">
    <property type="entry name" value="P-loop containing nucleotide triphosphate hydrolases"/>
    <property type="match status" value="2"/>
</dbReference>
<dbReference type="GO" id="GO:0005737">
    <property type="term" value="C:cytoplasm"/>
    <property type="evidence" value="ECO:0007669"/>
    <property type="project" value="UniProtKB-ARBA"/>
</dbReference>
<protein>
    <recommendedName>
        <fullName evidence="14">ABC transporter</fullName>
    </recommendedName>
</protein>
<dbReference type="InterPro" id="IPR003439">
    <property type="entry name" value="ABC_transporter-like_ATP-bd"/>
</dbReference>
<feature type="domain" description="ABC transmembrane type-1" evidence="11">
    <location>
        <begin position="991"/>
        <end position="1230"/>
    </location>
</feature>
<feature type="transmembrane region" description="Helical" evidence="9">
    <location>
        <begin position="146"/>
        <end position="164"/>
    </location>
</feature>
<keyword evidence="3 9" id="KW-0812">Transmembrane</keyword>
<dbReference type="GO" id="GO:0005524">
    <property type="term" value="F:ATP binding"/>
    <property type="evidence" value="ECO:0007669"/>
    <property type="project" value="UniProtKB-KW"/>
</dbReference>
<dbReference type="FunFam" id="3.40.50.300:FF:001577">
    <property type="entry name" value="ABC bile acid transporter"/>
    <property type="match status" value="1"/>
</dbReference>
<feature type="transmembrane region" description="Helical" evidence="9">
    <location>
        <begin position="1069"/>
        <end position="1085"/>
    </location>
</feature>
<dbReference type="PROSITE" id="PS00211">
    <property type="entry name" value="ABC_TRANSPORTER_1"/>
    <property type="match status" value="2"/>
</dbReference>
<keyword evidence="5" id="KW-0547">Nucleotide-binding</keyword>
<name>A0AAV9P3G2_9PEZI</name>
<dbReference type="PROSITE" id="PS50929">
    <property type="entry name" value="ABC_TM1F"/>
    <property type="match status" value="2"/>
</dbReference>
<feature type="transmembrane region" description="Helical" evidence="9">
    <location>
        <begin position="616"/>
        <end position="633"/>
    </location>
</feature>
<dbReference type="CDD" id="cd18604">
    <property type="entry name" value="ABC_6TM_VMR1_D2_like"/>
    <property type="match status" value="1"/>
</dbReference>
<dbReference type="RefSeq" id="XP_064655840.1">
    <property type="nucleotide sequence ID" value="XM_064805981.1"/>
</dbReference>
<feature type="transmembrane region" description="Helical" evidence="9">
    <location>
        <begin position="94"/>
        <end position="112"/>
    </location>
</feature>
<feature type="transmembrane region" description="Helical" evidence="9">
    <location>
        <begin position="39"/>
        <end position="64"/>
    </location>
</feature>
<dbReference type="Pfam" id="PF00664">
    <property type="entry name" value="ABC_membrane"/>
    <property type="match status" value="3"/>
</dbReference>
<dbReference type="SUPFAM" id="SSF90123">
    <property type="entry name" value="ABC transporter transmembrane region"/>
    <property type="match status" value="2"/>
</dbReference>
<evidence type="ECO:0000259" key="10">
    <source>
        <dbReference type="PROSITE" id="PS50893"/>
    </source>
</evidence>
<feature type="domain" description="ABC transporter" evidence="10">
    <location>
        <begin position="1265"/>
        <end position="1494"/>
    </location>
</feature>
<evidence type="ECO:0000256" key="5">
    <source>
        <dbReference type="ARBA" id="ARBA00022741"/>
    </source>
</evidence>
<proteinExistence type="predicted"/>
<evidence type="ECO:0000256" key="8">
    <source>
        <dbReference type="ARBA" id="ARBA00023136"/>
    </source>
</evidence>
<evidence type="ECO:0000259" key="11">
    <source>
        <dbReference type="PROSITE" id="PS50929"/>
    </source>
</evidence>
<feature type="transmembrane region" description="Helical" evidence="9">
    <location>
        <begin position="462"/>
        <end position="480"/>
    </location>
</feature>
<evidence type="ECO:0000256" key="7">
    <source>
        <dbReference type="ARBA" id="ARBA00022989"/>
    </source>
</evidence>
<dbReference type="Gene3D" id="1.20.1560.10">
    <property type="entry name" value="ABC transporter type 1, transmembrane domain"/>
    <property type="match status" value="2"/>
</dbReference>
<feature type="transmembrane region" description="Helical" evidence="9">
    <location>
        <begin position="562"/>
        <end position="586"/>
    </location>
</feature>
<dbReference type="PANTHER" id="PTHR24223">
    <property type="entry name" value="ATP-BINDING CASSETTE SUB-FAMILY C"/>
    <property type="match status" value="1"/>
</dbReference>
<evidence type="ECO:0000256" key="3">
    <source>
        <dbReference type="ARBA" id="ARBA00022692"/>
    </source>
</evidence>
<dbReference type="CDD" id="cd03250">
    <property type="entry name" value="ABCC_MRP_domain1"/>
    <property type="match status" value="1"/>
</dbReference>
<dbReference type="Proteomes" id="UP001337655">
    <property type="component" value="Unassembled WGS sequence"/>
</dbReference>
<keyword evidence="4" id="KW-0677">Repeat</keyword>
<dbReference type="Pfam" id="PF00005">
    <property type="entry name" value="ABC_tran"/>
    <property type="match status" value="2"/>
</dbReference>
<reference evidence="12 13" key="1">
    <citation type="submission" date="2023-08" db="EMBL/GenBank/DDBJ databases">
        <title>Black Yeasts Isolated from many extreme environments.</title>
        <authorList>
            <person name="Coleine C."/>
            <person name="Stajich J.E."/>
            <person name="Selbmann L."/>
        </authorList>
    </citation>
    <scope>NUCLEOTIDE SEQUENCE [LARGE SCALE GENOMIC DNA]</scope>
    <source>
        <strain evidence="12 13">CCFEE 5935</strain>
    </source>
</reference>
<dbReference type="SMART" id="SM00382">
    <property type="entry name" value="AAA"/>
    <property type="match status" value="2"/>
</dbReference>
<feature type="transmembrane region" description="Helical" evidence="9">
    <location>
        <begin position="924"/>
        <end position="948"/>
    </location>
</feature>
<evidence type="ECO:0008006" key="14">
    <source>
        <dbReference type="Google" id="ProtNLM"/>
    </source>
</evidence>
<keyword evidence="7 9" id="KW-1133">Transmembrane helix</keyword>
<feature type="transmembrane region" description="Helical" evidence="9">
    <location>
        <begin position="991"/>
        <end position="1021"/>
    </location>
</feature>
<evidence type="ECO:0000256" key="1">
    <source>
        <dbReference type="ARBA" id="ARBA00004141"/>
    </source>
</evidence>
<dbReference type="PANTHER" id="PTHR24223:SF415">
    <property type="entry name" value="FI20190P1"/>
    <property type="match status" value="1"/>
</dbReference>
<gene>
    <name evidence="12" type="ORF">LTR77_008751</name>
</gene>
<dbReference type="InterPro" id="IPR003593">
    <property type="entry name" value="AAA+_ATPase"/>
</dbReference>
<dbReference type="SUPFAM" id="SSF52540">
    <property type="entry name" value="P-loop containing nucleoside triphosphate hydrolases"/>
    <property type="match status" value="2"/>
</dbReference>
<comment type="caution">
    <text evidence="12">The sequence shown here is derived from an EMBL/GenBank/DDBJ whole genome shotgun (WGS) entry which is preliminary data.</text>
</comment>
<dbReference type="CDD" id="cd18596">
    <property type="entry name" value="ABC_6TM_VMR1_D1_like"/>
    <property type="match status" value="1"/>
</dbReference>
<dbReference type="FunFam" id="1.20.1560.10:FF:000013">
    <property type="entry name" value="ABC transporter C family member 2"/>
    <property type="match status" value="1"/>
</dbReference>
<evidence type="ECO:0000256" key="9">
    <source>
        <dbReference type="SAM" id="Phobius"/>
    </source>
</evidence>
<dbReference type="GO" id="GO:0140359">
    <property type="term" value="F:ABC-type transporter activity"/>
    <property type="evidence" value="ECO:0007669"/>
    <property type="project" value="InterPro"/>
</dbReference>
<dbReference type="GO" id="GO:0016020">
    <property type="term" value="C:membrane"/>
    <property type="evidence" value="ECO:0007669"/>
    <property type="project" value="UniProtKB-SubCell"/>
</dbReference>
<organism evidence="12 13">
    <name type="scientific">Saxophila tyrrhenica</name>
    <dbReference type="NCBI Taxonomy" id="1690608"/>
    <lineage>
        <taxon>Eukaryota</taxon>
        <taxon>Fungi</taxon>
        <taxon>Dikarya</taxon>
        <taxon>Ascomycota</taxon>
        <taxon>Pezizomycotina</taxon>
        <taxon>Dothideomycetes</taxon>
        <taxon>Dothideomycetidae</taxon>
        <taxon>Mycosphaerellales</taxon>
        <taxon>Extremaceae</taxon>
        <taxon>Saxophila</taxon>
    </lineage>
</organism>
<feature type="transmembrane region" description="Helical" evidence="9">
    <location>
        <begin position="290"/>
        <end position="311"/>
    </location>
</feature>